<feature type="region of interest" description="Disordered" evidence="1">
    <location>
        <begin position="1"/>
        <end position="106"/>
    </location>
</feature>
<keyword evidence="3" id="KW-1185">Reference proteome</keyword>
<accession>A0ABQ4SUU1</accession>
<feature type="compositionally biased region" description="Basic and acidic residues" evidence="1">
    <location>
        <begin position="97"/>
        <end position="106"/>
    </location>
</feature>
<dbReference type="Proteomes" id="UP001055102">
    <property type="component" value="Unassembled WGS sequence"/>
</dbReference>
<protein>
    <submittedName>
        <fullName evidence="2">Uncharacterized protein</fullName>
    </submittedName>
</protein>
<name>A0ABQ4SUU1_9HYPH</name>
<evidence type="ECO:0000313" key="3">
    <source>
        <dbReference type="Proteomes" id="UP001055102"/>
    </source>
</evidence>
<dbReference type="EMBL" id="BPQR01000021">
    <property type="protein sequence ID" value="GJE05986.1"/>
    <property type="molecule type" value="Genomic_DNA"/>
</dbReference>
<evidence type="ECO:0000313" key="2">
    <source>
        <dbReference type="EMBL" id="GJE05986.1"/>
    </source>
</evidence>
<dbReference type="RefSeq" id="WP_238274646.1">
    <property type="nucleotide sequence ID" value="NZ_BPQR01000021.1"/>
</dbReference>
<sequence length="106" mass="10945">MPGDATTPTETVTRPDNEVGSPGRAPAGGGRQTPEQARLTERAPTGGDDPERKDLWSQHGEPGRSPPTPGGSSGGHSDQKASRGPEADRPVAGGLSKPERKAEAER</sequence>
<reference evidence="2" key="2">
    <citation type="submission" date="2021-08" db="EMBL/GenBank/DDBJ databases">
        <authorList>
            <person name="Tani A."/>
            <person name="Ola A."/>
            <person name="Ogura Y."/>
            <person name="Katsura K."/>
            <person name="Hayashi T."/>
        </authorList>
    </citation>
    <scope>NUCLEOTIDE SEQUENCE</scope>
    <source>
        <strain evidence="2">LMG 23639</strain>
    </source>
</reference>
<organism evidence="2 3">
    <name type="scientific">Methylobacterium jeotgali</name>
    <dbReference type="NCBI Taxonomy" id="381630"/>
    <lineage>
        <taxon>Bacteria</taxon>
        <taxon>Pseudomonadati</taxon>
        <taxon>Pseudomonadota</taxon>
        <taxon>Alphaproteobacteria</taxon>
        <taxon>Hyphomicrobiales</taxon>
        <taxon>Methylobacteriaceae</taxon>
        <taxon>Methylobacterium</taxon>
    </lineage>
</organism>
<evidence type="ECO:0000256" key="1">
    <source>
        <dbReference type="SAM" id="MobiDB-lite"/>
    </source>
</evidence>
<feature type="compositionally biased region" description="Polar residues" evidence="1">
    <location>
        <begin position="1"/>
        <end position="14"/>
    </location>
</feature>
<comment type="caution">
    <text evidence="2">The sequence shown here is derived from an EMBL/GenBank/DDBJ whole genome shotgun (WGS) entry which is preliminary data.</text>
</comment>
<reference evidence="2" key="1">
    <citation type="journal article" date="2021" name="Front. Microbiol.">
        <title>Comprehensive Comparative Genomics and Phenotyping of Methylobacterium Species.</title>
        <authorList>
            <person name="Alessa O."/>
            <person name="Ogura Y."/>
            <person name="Fujitani Y."/>
            <person name="Takami H."/>
            <person name="Hayashi T."/>
            <person name="Sahin N."/>
            <person name="Tani A."/>
        </authorList>
    </citation>
    <scope>NUCLEOTIDE SEQUENCE</scope>
    <source>
        <strain evidence="2">LMG 23639</strain>
    </source>
</reference>
<gene>
    <name evidence="2" type="ORF">AOPFMNJM_1292</name>
</gene>
<feature type="compositionally biased region" description="Basic and acidic residues" evidence="1">
    <location>
        <begin position="77"/>
        <end position="89"/>
    </location>
</feature>
<proteinExistence type="predicted"/>